<dbReference type="InterPro" id="IPR003787">
    <property type="entry name" value="Sulphur_relay_DsrE/F-like"/>
</dbReference>
<evidence type="ECO:0000313" key="1">
    <source>
        <dbReference type="EMBL" id="EMG35949.1"/>
    </source>
</evidence>
<dbReference type="Proteomes" id="UP000011922">
    <property type="component" value="Unassembled WGS sequence"/>
</dbReference>
<comment type="caution">
    <text evidence="1">The sequence shown here is derived from an EMBL/GenBank/DDBJ whole genome shotgun (WGS) entry which is preliminary data.</text>
</comment>
<dbReference type="Pfam" id="PF02635">
    <property type="entry name" value="DsrE"/>
    <property type="match status" value="1"/>
</dbReference>
<organism evidence="1 2">
    <name type="scientific">Desulfocurvibacter africanus PCS</name>
    <dbReference type="NCBI Taxonomy" id="1262666"/>
    <lineage>
        <taxon>Bacteria</taxon>
        <taxon>Pseudomonadati</taxon>
        <taxon>Thermodesulfobacteriota</taxon>
        <taxon>Desulfovibrionia</taxon>
        <taxon>Desulfovibrionales</taxon>
        <taxon>Desulfovibrionaceae</taxon>
        <taxon>Desulfocurvibacter</taxon>
    </lineage>
</organism>
<dbReference type="SUPFAM" id="SSF75169">
    <property type="entry name" value="DsrEFH-like"/>
    <property type="match status" value="1"/>
</dbReference>
<dbReference type="OrthoDB" id="9805634at2"/>
<sequence length="116" mass="13146">MDTLPSESLCIIWSSADAEVALNMAFMYARNSLFKGWWRRTRLLVWGPSARVLSESPELQKELESLREAGVELWACKACAEKYGVAEKLETLGLTVQYTGQPLTDMLKQGWKVLTF</sequence>
<dbReference type="EMBL" id="AOSV01000038">
    <property type="protein sequence ID" value="EMG35949.1"/>
    <property type="molecule type" value="Genomic_DNA"/>
</dbReference>
<proteinExistence type="predicted"/>
<accession>M5PPM5</accession>
<gene>
    <name evidence="1" type="ORF">PCS_03433</name>
</gene>
<dbReference type="Gene3D" id="3.40.1260.10">
    <property type="entry name" value="DsrEFH-like"/>
    <property type="match status" value="1"/>
</dbReference>
<protein>
    <submittedName>
        <fullName evidence="1">Uncharacterized protein</fullName>
    </submittedName>
</protein>
<dbReference type="AlphaFoldDB" id="M5PPM5"/>
<name>M5PPM5_DESAF</name>
<evidence type="ECO:0000313" key="2">
    <source>
        <dbReference type="Proteomes" id="UP000011922"/>
    </source>
</evidence>
<dbReference type="InterPro" id="IPR027396">
    <property type="entry name" value="DsrEFH-like"/>
</dbReference>
<dbReference type="RefSeq" id="WP_005989449.1">
    <property type="nucleotide sequence ID" value="NZ_AOSV01000038.1"/>
</dbReference>
<reference evidence="1 2" key="1">
    <citation type="journal article" date="2013" name="Genome Announc.">
        <title>Draft Genome Sequence for Desulfovibrio africanus Strain PCS.</title>
        <authorList>
            <person name="Brown S.D."/>
            <person name="Utturkar S.M."/>
            <person name="Arkin A.P."/>
            <person name="Deutschbauer A.M."/>
            <person name="Elias D.A."/>
            <person name="Hazen T.C."/>
            <person name="Chakraborty R."/>
        </authorList>
    </citation>
    <scope>NUCLEOTIDE SEQUENCE [LARGE SCALE GENOMIC DNA]</scope>
    <source>
        <strain evidence="1 2">PCS</strain>
    </source>
</reference>
<dbReference type="PATRIC" id="fig|1262666.3.peg.3491"/>